<dbReference type="Pfam" id="PF13519">
    <property type="entry name" value="VWA_2"/>
    <property type="match status" value="1"/>
</dbReference>
<comment type="caution">
    <text evidence="3">The sequence shown here is derived from an EMBL/GenBank/DDBJ whole genome shotgun (WGS) entry which is preliminary data.</text>
</comment>
<proteinExistence type="predicted"/>
<sequence>MTRLGALREAATPWLDQSQGGGPTPRAVHTADRADLLALDQMAADCTALAELDADLTTHYGAPGLVADLWLAAYSRDPQLNPDPDPLHRANHAITAGLLGTPEHRELRRMTVGDPYAAAMSVLAAGPALRKMLQKLDPDGYRKSAHRARADAQRAAQRVQPTYEAADDAVDGDRDAEVDRPLSTAVQWAIAAARAAEDHAAQALAELAEHTEDGELAVARVRAEARQSARTAEDALLDEQAMMAAWGTSGGQLQHLDPDERMRLAERLRGGKLAQFAELIGRFRQMSGAQRSRRVEHAKSEYVGVTLGDDLGALVPGEIVNLAVPALRAQFAARLAEQQLMVYDQRGEDHQAQGAIIACVDCSYSMTLTDGQEISGEAYAKALALALLDQARAATPVREFSAILFDHTALPPITFRADQPVSLEDKLRLAELFPAGGTDFQQPLDAAVRLLEAEYSATGRQQADIVLITDGDAELEEDWLAEWRQTKQRLGFRCFGVSVGWWAEEALALDKICDDVRRIDTLETSATADLFRAI</sequence>
<feature type="region of interest" description="Disordered" evidence="1">
    <location>
        <begin position="154"/>
        <end position="174"/>
    </location>
</feature>
<evidence type="ECO:0000313" key="3">
    <source>
        <dbReference type="EMBL" id="MBA8932192.1"/>
    </source>
</evidence>
<name>A0ABR6BZ53_9PSEU</name>
<evidence type="ECO:0000313" key="4">
    <source>
        <dbReference type="Proteomes" id="UP000517916"/>
    </source>
</evidence>
<dbReference type="SMART" id="SM00327">
    <property type="entry name" value="VWA"/>
    <property type="match status" value="1"/>
</dbReference>
<dbReference type="PANTHER" id="PTHR36846">
    <property type="entry name" value="PROTEIN VIAA"/>
    <property type="match status" value="1"/>
</dbReference>
<organism evidence="3 4">
    <name type="scientific">Kutzneria viridogrisea</name>
    <dbReference type="NCBI Taxonomy" id="47990"/>
    <lineage>
        <taxon>Bacteria</taxon>
        <taxon>Bacillati</taxon>
        <taxon>Actinomycetota</taxon>
        <taxon>Actinomycetes</taxon>
        <taxon>Pseudonocardiales</taxon>
        <taxon>Pseudonocardiaceae</taxon>
        <taxon>Kutzneria</taxon>
    </lineage>
</organism>
<evidence type="ECO:0000259" key="2">
    <source>
        <dbReference type="SMART" id="SM00327"/>
    </source>
</evidence>
<dbReference type="SUPFAM" id="SSF53300">
    <property type="entry name" value="vWA-like"/>
    <property type="match status" value="1"/>
</dbReference>
<feature type="domain" description="VWFA" evidence="2">
    <location>
        <begin position="353"/>
        <end position="527"/>
    </location>
</feature>
<keyword evidence="4" id="KW-1185">Reference proteome</keyword>
<dbReference type="InterPro" id="IPR036465">
    <property type="entry name" value="vWFA_dom_sf"/>
</dbReference>
<dbReference type="InterPro" id="IPR002035">
    <property type="entry name" value="VWF_A"/>
</dbReference>
<dbReference type="Proteomes" id="UP000517916">
    <property type="component" value="Unassembled WGS sequence"/>
</dbReference>
<gene>
    <name evidence="3" type="ORF">BC739_009451</name>
</gene>
<reference evidence="3 4" key="1">
    <citation type="submission" date="2020-08" db="EMBL/GenBank/DDBJ databases">
        <title>Genomic Encyclopedia of Archaeal and Bacterial Type Strains, Phase II (KMG-II): from individual species to whole genera.</title>
        <authorList>
            <person name="Goeker M."/>
        </authorList>
    </citation>
    <scope>NUCLEOTIDE SEQUENCE [LARGE SCALE GENOMIC DNA]</scope>
    <source>
        <strain evidence="3 4">DSM 43850</strain>
    </source>
</reference>
<dbReference type="RefSeq" id="WP_182840711.1">
    <property type="nucleotide sequence ID" value="NZ_BAAABQ010000090.1"/>
</dbReference>
<accession>A0ABR6BZ53</accession>
<evidence type="ECO:0000256" key="1">
    <source>
        <dbReference type="SAM" id="MobiDB-lite"/>
    </source>
</evidence>
<feature type="region of interest" description="Disordered" evidence="1">
    <location>
        <begin position="1"/>
        <end position="27"/>
    </location>
</feature>
<dbReference type="PANTHER" id="PTHR36846:SF1">
    <property type="entry name" value="PROTEIN VIAA"/>
    <property type="match status" value="1"/>
</dbReference>
<dbReference type="Gene3D" id="3.40.50.410">
    <property type="entry name" value="von Willebrand factor, type A domain"/>
    <property type="match status" value="1"/>
</dbReference>
<dbReference type="EMBL" id="JACJID010000011">
    <property type="protein sequence ID" value="MBA8932192.1"/>
    <property type="molecule type" value="Genomic_DNA"/>
</dbReference>
<protein>
    <submittedName>
        <fullName evidence="3">Uncharacterized protein with von Willebrand factor type A (VWA) domain</fullName>
    </submittedName>
</protein>